<dbReference type="InterPro" id="IPR033801">
    <property type="entry name" value="CBM6-CBM35-CBM36-like_1"/>
</dbReference>
<dbReference type="Gene3D" id="2.80.10.50">
    <property type="match status" value="1"/>
</dbReference>
<dbReference type="AlphaFoldDB" id="A0A402D0D9"/>
<keyword evidence="2" id="KW-1185">Reference proteome</keyword>
<dbReference type="SUPFAM" id="SSF50370">
    <property type="entry name" value="Ricin B-like lectins"/>
    <property type="match status" value="1"/>
</dbReference>
<gene>
    <name evidence="1" type="ORF">CCAX7_56910</name>
</gene>
<dbReference type="InterPro" id="IPR012334">
    <property type="entry name" value="Pectin_lyas_fold"/>
</dbReference>
<reference evidence="1 2" key="1">
    <citation type="journal article" date="2019" name="Int. J. Syst. Evol. Microbiol.">
        <title>Capsulimonas corticalis gen. nov., sp. nov., an aerobic capsulated bacterium, of a novel bacterial order, Capsulimonadales ord. nov., of the class Armatimonadia of the phylum Armatimonadetes.</title>
        <authorList>
            <person name="Li J."/>
            <person name="Kudo C."/>
            <person name="Tonouchi A."/>
        </authorList>
    </citation>
    <scope>NUCLEOTIDE SEQUENCE [LARGE SCALE GENOMIC DNA]</scope>
    <source>
        <strain evidence="1 2">AX-7</strain>
    </source>
</reference>
<dbReference type="PROSITE" id="PS50231">
    <property type="entry name" value="RICIN_B_LECTIN"/>
    <property type="match status" value="1"/>
</dbReference>
<evidence type="ECO:0000313" key="2">
    <source>
        <dbReference type="Proteomes" id="UP000287394"/>
    </source>
</evidence>
<dbReference type="RefSeq" id="WP_165864407.1">
    <property type="nucleotide sequence ID" value="NZ_AP025739.1"/>
</dbReference>
<dbReference type="InterPro" id="IPR035992">
    <property type="entry name" value="Ricin_B-like_lectins"/>
</dbReference>
<name>A0A402D0D9_9BACT</name>
<dbReference type="CDD" id="cd14490">
    <property type="entry name" value="CBM6-CBM35-CBM36_like_1"/>
    <property type="match status" value="1"/>
</dbReference>
<protein>
    <submittedName>
        <fullName evidence="1">Uncharacterized protein</fullName>
    </submittedName>
</protein>
<dbReference type="Pfam" id="PF22816">
    <property type="entry name" value="CatAgl_D2"/>
    <property type="match status" value="1"/>
</dbReference>
<dbReference type="SUPFAM" id="SSF51126">
    <property type="entry name" value="Pectin lyase-like"/>
    <property type="match status" value="1"/>
</dbReference>
<dbReference type="InterPro" id="IPR006626">
    <property type="entry name" value="PbH1"/>
</dbReference>
<sequence>MKTTIAILVSAGALAVATAFWATPARAQFSSGALYRLQCKTGGEYLDNGGSSSLSSNMGQWTNVPGNSNQQWRFISLSGGKWQLISATSGMALDNGGSTTNGDPVKQYTSSTTNSNQAWTINSAGGGYYQLVCASSGKALDNTGSTSNGTVVWQWDANLSNTNQQWLITPVQIGAATPFVSYEGESGTLGGGATTVSLTAPPTTKFSSPQLEASGHAYTHLAATGQYVQWTNNTGHSINAINVRYSIPDSSGGGGVTSTLDLYVNGTFRQAINVNSKQTWVYETDANYDGFNQSPSAGNPHIFWDETHAFITGAGVAAGSTIRLEKDSANSASYYNIDVVDLEAPPAALTQPANSLSIATYGAVANNSGSDSTAAIQNCINDAQSQGKSVWIPQGTYYLNTTSGLSANGITIQGAGMWYSTIYYNPPLPASSTNNVFSPYSCTLKNFAIDGVALSPGAGDGNGGAINIKGSNWLIDSLWIQHEGAGVWADGTNGVVQNCRVDSTWADGINLNNGNTNNVGNNLTAQNNFVRGTGDDGIAINDDSTSQQMTNITVLNNTVVAPWWANNIGIYGGTNDFVANNLCMDSVKEYGISIGVFTGNGSAGSLLTGYIEGNTVLRGGSFGYGNKYPGMGVGVTGTTTSVNNVTVCGNTIQGSMFDGMDIFSGTNMGIYYNNIASPGLAGIVIDSSAHGNAAFIDDIVQGLNAGQPAYTKNASSANFTTSGSGNVGFTP</sequence>
<dbReference type="Gene3D" id="2.160.20.10">
    <property type="entry name" value="Single-stranded right-handed beta-helix, Pectin lyase-like"/>
    <property type="match status" value="1"/>
</dbReference>
<dbReference type="InterPro" id="IPR055149">
    <property type="entry name" value="Agl_cat_D2"/>
</dbReference>
<dbReference type="EMBL" id="AP025739">
    <property type="protein sequence ID" value="BDI33640.1"/>
    <property type="molecule type" value="Genomic_DNA"/>
</dbReference>
<dbReference type="InterPro" id="IPR011050">
    <property type="entry name" value="Pectin_lyase_fold/virulence"/>
</dbReference>
<organism evidence="1 2">
    <name type="scientific">Capsulimonas corticalis</name>
    <dbReference type="NCBI Taxonomy" id="2219043"/>
    <lineage>
        <taxon>Bacteria</taxon>
        <taxon>Bacillati</taxon>
        <taxon>Armatimonadota</taxon>
        <taxon>Armatimonadia</taxon>
        <taxon>Capsulimonadales</taxon>
        <taxon>Capsulimonadaceae</taxon>
        <taxon>Capsulimonas</taxon>
    </lineage>
</organism>
<proteinExistence type="predicted"/>
<dbReference type="SMART" id="SM00458">
    <property type="entry name" value="RICIN"/>
    <property type="match status" value="1"/>
</dbReference>
<dbReference type="Pfam" id="PF22815">
    <property type="entry name" value="CatAgl_D1"/>
    <property type="match status" value="1"/>
</dbReference>
<dbReference type="Pfam" id="PF14200">
    <property type="entry name" value="RicinB_lectin_2"/>
    <property type="match status" value="2"/>
</dbReference>
<dbReference type="SMART" id="SM00710">
    <property type="entry name" value="PbH1"/>
    <property type="match status" value="5"/>
</dbReference>
<dbReference type="Proteomes" id="UP000287394">
    <property type="component" value="Chromosome"/>
</dbReference>
<dbReference type="KEGG" id="ccot:CCAX7_56910"/>
<dbReference type="CDD" id="cd00161">
    <property type="entry name" value="beta-trefoil_Ricin-like"/>
    <property type="match status" value="1"/>
</dbReference>
<evidence type="ECO:0000313" key="1">
    <source>
        <dbReference type="EMBL" id="BDI33640.1"/>
    </source>
</evidence>
<dbReference type="InterPro" id="IPR000772">
    <property type="entry name" value="Ricin_B_lectin"/>
</dbReference>
<accession>A0A402D0D9</accession>